<gene>
    <name evidence="2" type="ORF">BJN45_03650</name>
</gene>
<dbReference type="InterPro" id="IPR011990">
    <property type="entry name" value="TPR-like_helical_dom_sf"/>
</dbReference>
<proteinExistence type="predicted"/>
<dbReference type="SUPFAM" id="SSF48452">
    <property type="entry name" value="TPR-like"/>
    <property type="match status" value="1"/>
</dbReference>
<dbReference type="InterPro" id="IPR019734">
    <property type="entry name" value="TPR_rpt"/>
</dbReference>
<evidence type="ECO:0000313" key="2">
    <source>
        <dbReference type="EMBL" id="OMG56715.1"/>
    </source>
</evidence>
<keyword evidence="3" id="KW-1185">Reference proteome</keyword>
<dbReference type="AlphaFoldDB" id="A0A1R1IDG9"/>
<protein>
    <submittedName>
        <fullName evidence="2">Uncharacterized protein</fullName>
    </submittedName>
</protein>
<feature type="chain" id="PRO_5013340022" evidence="1">
    <location>
        <begin position="19"/>
        <end position="144"/>
    </location>
</feature>
<dbReference type="Pfam" id="PF13432">
    <property type="entry name" value="TPR_16"/>
    <property type="match status" value="1"/>
</dbReference>
<name>A0A1R1IDG9_9RHOO</name>
<dbReference type="SMART" id="SM00028">
    <property type="entry name" value="TPR"/>
    <property type="match status" value="2"/>
</dbReference>
<dbReference type="Gene3D" id="1.25.40.10">
    <property type="entry name" value="Tetratricopeptide repeat domain"/>
    <property type="match status" value="1"/>
</dbReference>
<dbReference type="EMBL" id="MTHD01000001">
    <property type="protein sequence ID" value="OMG56715.1"/>
    <property type="molecule type" value="Genomic_DNA"/>
</dbReference>
<organism evidence="2 3">
    <name type="scientific">Azonexus hydrophilus</name>
    <dbReference type="NCBI Taxonomy" id="418702"/>
    <lineage>
        <taxon>Bacteria</taxon>
        <taxon>Pseudomonadati</taxon>
        <taxon>Pseudomonadota</taxon>
        <taxon>Betaproteobacteria</taxon>
        <taxon>Rhodocyclales</taxon>
        <taxon>Azonexaceae</taxon>
        <taxon>Azonexus</taxon>
    </lineage>
</organism>
<feature type="signal peptide" evidence="1">
    <location>
        <begin position="1"/>
        <end position="18"/>
    </location>
</feature>
<sequence length="144" mass="16388">MKPLILMMLLSLSDLAGAGSAAELFIRHQAEHLTDYSAQEQESHLRLLTAEHPAQATLHFRLGNLLARQQRWPEARLAYQTALEKHSGHPDLHHNLAIALDHLEQLPTAIHHYRAALQASESRQHRFQRAAVLKRLRQIEATQP</sequence>
<dbReference type="Proteomes" id="UP000187526">
    <property type="component" value="Unassembled WGS sequence"/>
</dbReference>
<keyword evidence="1" id="KW-0732">Signal</keyword>
<comment type="caution">
    <text evidence="2">The sequence shown here is derived from an EMBL/GenBank/DDBJ whole genome shotgun (WGS) entry which is preliminary data.</text>
</comment>
<dbReference type="RefSeq" id="WP_076092132.1">
    <property type="nucleotide sequence ID" value="NZ_MTHD01000001.1"/>
</dbReference>
<dbReference type="OrthoDB" id="5612599at2"/>
<dbReference type="STRING" id="418702.BJN45_03650"/>
<evidence type="ECO:0000313" key="3">
    <source>
        <dbReference type="Proteomes" id="UP000187526"/>
    </source>
</evidence>
<reference evidence="2 3" key="1">
    <citation type="submission" date="2016-10" db="EMBL/GenBank/DDBJ databases">
        <title>Alkaliphiles isolated from bioreactors.</title>
        <authorList>
            <person name="Salah Z."/>
            <person name="Rout S.P."/>
            <person name="Humphreys P.N."/>
        </authorList>
    </citation>
    <scope>NUCLEOTIDE SEQUENCE [LARGE SCALE GENOMIC DNA]</scope>
    <source>
        <strain evidence="2 3">ZS02</strain>
    </source>
</reference>
<accession>A0A1R1IDG9</accession>
<evidence type="ECO:0000256" key="1">
    <source>
        <dbReference type="SAM" id="SignalP"/>
    </source>
</evidence>